<protein>
    <recommendedName>
        <fullName evidence="3">DNA-directed RNA polymerase beta subunit</fullName>
    </recommendedName>
</protein>
<dbReference type="AlphaFoldDB" id="A0A6C2C9U4"/>
<comment type="caution">
    <text evidence="1">The sequence shown here is derived from an EMBL/GenBank/DDBJ whole genome shotgun (WGS) entry which is preliminary data.</text>
</comment>
<evidence type="ECO:0000313" key="1">
    <source>
        <dbReference type="EMBL" id="TYC50880.1"/>
    </source>
</evidence>
<sequence length="123" mass="14551">MDEDDAVYRRAKDFFENHYKDRGMVKWQGYFLSDHTEDVRKNDTARAVARNQKAMPEMELDEITEKLFKAYANNLHVSVQERSKQGENFPPIIQGKVQGFDEQYIFIGNDRIELDNLLWCSIE</sequence>
<keyword evidence="2" id="KW-1185">Reference proteome</keyword>
<reference evidence="1 2" key="1">
    <citation type="submission" date="2019-01" db="EMBL/GenBank/DDBJ databases">
        <title>Weissella sp. nov., a novel lactic acid bacterium isolated from animal feces.</title>
        <authorList>
            <person name="Wang L.-T."/>
        </authorList>
    </citation>
    <scope>NUCLEOTIDE SEQUENCE [LARGE SCALE GENOMIC DNA]</scope>
    <source>
        <strain evidence="1 2">8H-2</strain>
    </source>
</reference>
<proteinExistence type="predicted"/>
<dbReference type="Proteomes" id="UP000371977">
    <property type="component" value="Unassembled WGS sequence"/>
</dbReference>
<dbReference type="RefSeq" id="WP_148621790.1">
    <property type="nucleotide sequence ID" value="NZ_SDGZ01000004.1"/>
</dbReference>
<evidence type="ECO:0000313" key="2">
    <source>
        <dbReference type="Proteomes" id="UP000371977"/>
    </source>
</evidence>
<organism evidence="1 2">
    <name type="scientific">Weissella muntiaci</name>
    <dbReference type="NCBI Taxonomy" id="2508881"/>
    <lineage>
        <taxon>Bacteria</taxon>
        <taxon>Bacillati</taxon>
        <taxon>Bacillota</taxon>
        <taxon>Bacilli</taxon>
        <taxon>Lactobacillales</taxon>
        <taxon>Lactobacillaceae</taxon>
        <taxon>Weissella</taxon>
    </lineage>
</organism>
<dbReference type="OrthoDB" id="1644322at2"/>
<name>A0A6C2C9U4_9LACO</name>
<accession>A0A6C2C9U4</accession>
<dbReference type="EMBL" id="SDGZ01000004">
    <property type="protein sequence ID" value="TYC50880.1"/>
    <property type="molecule type" value="Genomic_DNA"/>
</dbReference>
<evidence type="ECO:0008006" key="3">
    <source>
        <dbReference type="Google" id="ProtNLM"/>
    </source>
</evidence>
<gene>
    <name evidence="1" type="ORF">ESZ50_01300</name>
</gene>